<accession>A0ABQ5B5W8</accession>
<evidence type="ECO:0000313" key="1">
    <source>
        <dbReference type="EMBL" id="GJT10275.1"/>
    </source>
</evidence>
<evidence type="ECO:0008006" key="3">
    <source>
        <dbReference type="Google" id="ProtNLM"/>
    </source>
</evidence>
<keyword evidence="2" id="KW-1185">Reference proteome</keyword>
<comment type="caution">
    <text evidence="1">The sequence shown here is derived from an EMBL/GenBank/DDBJ whole genome shotgun (WGS) entry which is preliminary data.</text>
</comment>
<name>A0ABQ5B5W8_9ASTR</name>
<evidence type="ECO:0000313" key="2">
    <source>
        <dbReference type="Proteomes" id="UP001151760"/>
    </source>
</evidence>
<reference evidence="1" key="2">
    <citation type="submission" date="2022-01" db="EMBL/GenBank/DDBJ databases">
        <authorList>
            <person name="Yamashiro T."/>
            <person name="Shiraishi A."/>
            <person name="Satake H."/>
            <person name="Nakayama K."/>
        </authorList>
    </citation>
    <scope>NUCLEOTIDE SEQUENCE</scope>
</reference>
<sequence>MLGGPGLESVVDQKIQADCDMKATNIILQGLPADIYSLVNHHRVAKDLWERVQLLMQVNTKFLNSLPPEWSKFMTDVKLVKDLHTTNFDQLHAYLEQHELHANEVRFAVPVFSLGDDPIAYLNKAMAFYRSLLKCNKFKGDKVKVILVLVIRVLYLVLGKNASRQAGLLTATTIKGEGHMTEDLDTYDSDCDDISNAKAVLMANISNYGSDVISEVPHSETYLNDMENQSVHAMQDFEQSPVVDFSDNEIHSDSNIIPYS</sequence>
<gene>
    <name evidence="1" type="ORF">Tco_0857317</name>
</gene>
<protein>
    <recommendedName>
        <fullName evidence="3">Integrase, catalytic region, zinc finger, CCHC-type, peptidase aspartic, catalytic</fullName>
    </recommendedName>
</protein>
<proteinExistence type="predicted"/>
<dbReference type="Proteomes" id="UP001151760">
    <property type="component" value="Unassembled WGS sequence"/>
</dbReference>
<organism evidence="1 2">
    <name type="scientific">Tanacetum coccineum</name>
    <dbReference type="NCBI Taxonomy" id="301880"/>
    <lineage>
        <taxon>Eukaryota</taxon>
        <taxon>Viridiplantae</taxon>
        <taxon>Streptophyta</taxon>
        <taxon>Embryophyta</taxon>
        <taxon>Tracheophyta</taxon>
        <taxon>Spermatophyta</taxon>
        <taxon>Magnoliopsida</taxon>
        <taxon>eudicotyledons</taxon>
        <taxon>Gunneridae</taxon>
        <taxon>Pentapetalae</taxon>
        <taxon>asterids</taxon>
        <taxon>campanulids</taxon>
        <taxon>Asterales</taxon>
        <taxon>Asteraceae</taxon>
        <taxon>Asteroideae</taxon>
        <taxon>Anthemideae</taxon>
        <taxon>Anthemidinae</taxon>
        <taxon>Tanacetum</taxon>
    </lineage>
</organism>
<dbReference type="EMBL" id="BQNB010012975">
    <property type="protein sequence ID" value="GJT10275.1"/>
    <property type="molecule type" value="Genomic_DNA"/>
</dbReference>
<reference evidence="1" key="1">
    <citation type="journal article" date="2022" name="Int. J. Mol. Sci.">
        <title>Draft Genome of Tanacetum Coccineum: Genomic Comparison of Closely Related Tanacetum-Family Plants.</title>
        <authorList>
            <person name="Yamashiro T."/>
            <person name="Shiraishi A."/>
            <person name="Nakayama K."/>
            <person name="Satake H."/>
        </authorList>
    </citation>
    <scope>NUCLEOTIDE SEQUENCE</scope>
</reference>